<keyword evidence="2" id="KW-1185">Reference proteome</keyword>
<sequence>MTVFQKLFDTSNNKLDSSDDSQIYNSKKFVVAEKDVPNLFDHGLEQFVNPSSISFFLKLGLGTSWLKDDCENWQENINYQVCLNAVNNLPVVNDVAERGVKLMQEYNDLFTKDEDQKQFIIQILDDYRVRNIKNTKESLLKPWN</sequence>
<evidence type="ECO:0000313" key="2">
    <source>
        <dbReference type="Proteomes" id="UP001153636"/>
    </source>
</evidence>
<dbReference type="OrthoDB" id="6776719at2759"/>
<dbReference type="PANTHER" id="PTHR46113:SF1">
    <property type="entry name" value="PEPTIDASE M17 LEUCYL AMINOPEPTIDASE N-TERMINAL DOMAIN-CONTAINING PROTEIN"/>
    <property type="match status" value="1"/>
</dbReference>
<dbReference type="AlphaFoldDB" id="A0A9P0CKL5"/>
<dbReference type="PANTHER" id="PTHR46113">
    <property type="entry name" value="SNAC DOMAIN-CONTAINING PROTEIN"/>
    <property type="match status" value="1"/>
</dbReference>
<reference evidence="1" key="1">
    <citation type="submission" date="2022-01" db="EMBL/GenBank/DDBJ databases">
        <authorList>
            <person name="King R."/>
        </authorList>
    </citation>
    <scope>NUCLEOTIDE SEQUENCE</scope>
</reference>
<accession>A0A9P0CKL5</accession>
<name>A0A9P0CKL5_9CUCU</name>
<proteinExistence type="predicted"/>
<evidence type="ECO:0000313" key="1">
    <source>
        <dbReference type="EMBL" id="CAH1099836.1"/>
    </source>
</evidence>
<organism evidence="1 2">
    <name type="scientific">Psylliodes chrysocephalus</name>
    <dbReference type="NCBI Taxonomy" id="3402493"/>
    <lineage>
        <taxon>Eukaryota</taxon>
        <taxon>Metazoa</taxon>
        <taxon>Ecdysozoa</taxon>
        <taxon>Arthropoda</taxon>
        <taxon>Hexapoda</taxon>
        <taxon>Insecta</taxon>
        <taxon>Pterygota</taxon>
        <taxon>Neoptera</taxon>
        <taxon>Endopterygota</taxon>
        <taxon>Coleoptera</taxon>
        <taxon>Polyphaga</taxon>
        <taxon>Cucujiformia</taxon>
        <taxon>Chrysomeloidea</taxon>
        <taxon>Chrysomelidae</taxon>
        <taxon>Galerucinae</taxon>
        <taxon>Alticini</taxon>
        <taxon>Psylliodes</taxon>
    </lineage>
</organism>
<protein>
    <submittedName>
        <fullName evidence="1">Uncharacterized protein</fullName>
    </submittedName>
</protein>
<dbReference type="Proteomes" id="UP001153636">
    <property type="component" value="Chromosome 1"/>
</dbReference>
<dbReference type="EMBL" id="OV651813">
    <property type="protein sequence ID" value="CAH1099836.1"/>
    <property type="molecule type" value="Genomic_DNA"/>
</dbReference>
<gene>
    <name evidence="1" type="ORF">PSYICH_LOCUS1401</name>
</gene>